<dbReference type="GO" id="GO:0000009">
    <property type="term" value="F:alpha-1,6-mannosyltransferase activity"/>
    <property type="evidence" value="ECO:0007669"/>
    <property type="project" value="InterPro"/>
</dbReference>
<dbReference type="InterPro" id="IPR007315">
    <property type="entry name" value="PIG-V/Gpi18"/>
</dbReference>
<dbReference type="Proteomes" id="UP000177026">
    <property type="component" value="Unassembled WGS sequence"/>
</dbReference>
<evidence type="ECO:0000313" key="11">
    <source>
        <dbReference type="EMBL" id="OGK20862.1"/>
    </source>
</evidence>
<keyword evidence="5" id="KW-0808">Transferase</keyword>
<sequence>MSFLIISFLISRFLDIVVSYFSPQIIAYLGFFPYKEILTEYHLPQFISSFANFDGAHYLLIARQGYSQYEQAFFPLYPLLIRYLSPLFANNHLVTALLISNVSFFIGLLVFSKYLRLISINFNKSRSVSVLLFLLLFPTSFFFGSVYTEGLFFLLFILTLYFLKKEKYILVAIFAFLASLTKLIGVFLIIPIFLSQISNLKYQIHSSKLKTKNNWKFLLALISSILGLGIYSLYLLKTTGDPLFFLHSQWAFGANRSSNIVLLPQVYYRYFNIFFTAAWNFQYFISLFEFIIFNFVFIVLVLDLLKSLNLKFVSSFEFRVSNFERLSLNIFSFANLLLPTLTGTLSSIPRYALFSLSFFLFLSQITNNFLKISLAIMFLLLHIVMLGFFIQGYFIS</sequence>
<feature type="transmembrane region" description="Helical" evidence="10">
    <location>
        <begin position="326"/>
        <end position="345"/>
    </location>
</feature>
<evidence type="ECO:0000256" key="4">
    <source>
        <dbReference type="ARBA" id="ARBA00022676"/>
    </source>
</evidence>
<evidence type="ECO:0000256" key="1">
    <source>
        <dbReference type="ARBA" id="ARBA00004477"/>
    </source>
</evidence>
<keyword evidence="9 10" id="KW-0472">Membrane</keyword>
<keyword evidence="3" id="KW-0337">GPI-anchor biosynthesis</keyword>
<proteinExistence type="predicted"/>
<evidence type="ECO:0000256" key="10">
    <source>
        <dbReference type="SAM" id="Phobius"/>
    </source>
</evidence>
<evidence type="ECO:0000256" key="6">
    <source>
        <dbReference type="ARBA" id="ARBA00022692"/>
    </source>
</evidence>
<comment type="subcellular location">
    <subcellularLocation>
        <location evidence="1">Endoplasmic reticulum membrane</location>
        <topology evidence="1">Multi-pass membrane protein</topology>
    </subcellularLocation>
</comment>
<keyword evidence="4" id="KW-0328">Glycosyltransferase</keyword>
<accession>A0A1F7GQQ5</accession>
<dbReference type="GO" id="GO:0031501">
    <property type="term" value="C:mannosyltransferase complex"/>
    <property type="evidence" value="ECO:0007669"/>
    <property type="project" value="TreeGrafter"/>
</dbReference>
<evidence type="ECO:0000256" key="5">
    <source>
        <dbReference type="ARBA" id="ARBA00022679"/>
    </source>
</evidence>
<evidence type="ECO:0008006" key="13">
    <source>
        <dbReference type="Google" id="ProtNLM"/>
    </source>
</evidence>
<feature type="transmembrane region" description="Helical" evidence="10">
    <location>
        <begin position="12"/>
        <end position="34"/>
    </location>
</feature>
<feature type="transmembrane region" description="Helical" evidence="10">
    <location>
        <begin position="93"/>
        <end position="111"/>
    </location>
</feature>
<evidence type="ECO:0000256" key="3">
    <source>
        <dbReference type="ARBA" id="ARBA00022502"/>
    </source>
</evidence>
<evidence type="ECO:0000256" key="9">
    <source>
        <dbReference type="ARBA" id="ARBA00023136"/>
    </source>
</evidence>
<feature type="transmembrane region" description="Helical" evidence="10">
    <location>
        <begin position="281"/>
        <end position="305"/>
    </location>
</feature>
<dbReference type="PANTHER" id="PTHR12468:SF2">
    <property type="entry name" value="GPI MANNOSYLTRANSFERASE 2"/>
    <property type="match status" value="1"/>
</dbReference>
<dbReference type="PANTHER" id="PTHR12468">
    <property type="entry name" value="GPI MANNOSYLTRANSFERASE 2"/>
    <property type="match status" value="1"/>
</dbReference>
<keyword evidence="8 10" id="KW-1133">Transmembrane helix</keyword>
<keyword evidence="7" id="KW-0256">Endoplasmic reticulum</keyword>
<dbReference type="AlphaFoldDB" id="A0A1F7GQQ5"/>
<evidence type="ECO:0000256" key="8">
    <source>
        <dbReference type="ARBA" id="ARBA00022989"/>
    </source>
</evidence>
<feature type="transmembrane region" description="Helical" evidence="10">
    <location>
        <begin position="168"/>
        <end position="194"/>
    </location>
</feature>
<gene>
    <name evidence="11" type="ORF">A2866_04860</name>
</gene>
<dbReference type="GO" id="GO:0016020">
    <property type="term" value="C:membrane"/>
    <property type="evidence" value="ECO:0007669"/>
    <property type="project" value="GOC"/>
</dbReference>
<feature type="transmembrane region" description="Helical" evidence="10">
    <location>
        <begin position="215"/>
        <end position="236"/>
    </location>
</feature>
<dbReference type="UniPathway" id="UPA00196"/>
<evidence type="ECO:0000256" key="7">
    <source>
        <dbReference type="ARBA" id="ARBA00022824"/>
    </source>
</evidence>
<feature type="transmembrane region" description="Helical" evidence="10">
    <location>
        <begin position="377"/>
        <end position="395"/>
    </location>
</feature>
<evidence type="ECO:0000313" key="12">
    <source>
        <dbReference type="Proteomes" id="UP000177026"/>
    </source>
</evidence>
<reference evidence="11 12" key="1">
    <citation type="journal article" date="2016" name="Nat. Commun.">
        <title>Thousands of microbial genomes shed light on interconnected biogeochemical processes in an aquifer system.</title>
        <authorList>
            <person name="Anantharaman K."/>
            <person name="Brown C.T."/>
            <person name="Hug L.A."/>
            <person name="Sharon I."/>
            <person name="Castelle C.J."/>
            <person name="Probst A.J."/>
            <person name="Thomas B.C."/>
            <person name="Singh A."/>
            <person name="Wilkins M.J."/>
            <person name="Karaoz U."/>
            <person name="Brodie E.L."/>
            <person name="Williams K.H."/>
            <person name="Hubbard S.S."/>
            <person name="Banfield J.F."/>
        </authorList>
    </citation>
    <scope>NUCLEOTIDE SEQUENCE [LARGE SCALE GENOMIC DNA]</scope>
</reference>
<feature type="transmembrane region" description="Helical" evidence="10">
    <location>
        <begin position="131"/>
        <end position="162"/>
    </location>
</feature>
<comment type="caution">
    <text evidence="11">The sequence shown here is derived from an EMBL/GenBank/DDBJ whole genome shotgun (WGS) entry which is preliminary data.</text>
</comment>
<name>A0A1F7GQQ5_9BACT</name>
<comment type="pathway">
    <text evidence="2">Glycolipid biosynthesis; glycosylphosphatidylinositol-anchor biosynthesis.</text>
</comment>
<evidence type="ECO:0000256" key="2">
    <source>
        <dbReference type="ARBA" id="ARBA00004687"/>
    </source>
</evidence>
<dbReference type="GO" id="GO:0004376">
    <property type="term" value="F:GPI mannosyltransferase activity"/>
    <property type="evidence" value="ECO:0007669"/>
    <property type="project" value="InterPro"/>
</dbReference>
<organism evidence="11 12">
    <name type="scientific">Candidatus Roizmanbacteria bacterium RIFCSPHIGHO2_01_FULL_39_8</name>
    <dbReference type="NCBI Taxonomy" id="1802033"/>
    <lineage>
        <taxon>Bacteria</taxon>
        <taxon>Candidatus Roizmaniibacteriota</taxon>
    </lineage>
</organism>
<dbReference type="EMBL" id="MFZI01000027">
    <property type="protein sequence ID" value="OGK20862.1"/>
    <property type="molecule type" value="Genomic_DNA"/>
</dbReference>
<keyword evidence="6 10" id="KW-0812">Transmembrane</keyword>
<protein>
    <recommendedName>
        <fullName evidence="13">Glycosyltransferase RgtA/B/C/D-like domain-containing protein</fullName>
    </recommendedName>
</protein>
<dbReference type="GO" id="GO:0006506">
    <property type="term" value="P:GPI anchor biosynthetic process"/>
    <property type="evidence" value="ECO:0007669"/>
    <property type="project" value="UniProtKB-UniPathway"/>
</dbReference>